<evidence type="ECO:0000313" key="4">
    <source>
        <dbReference type="Proteomes" id="UP000006727"/>
    </source>
</evidence>
<gene>
    <name evidence="2" type="ORF">PHYPA_026174</name>
</gene>
<proteinExistence type="predicted"/>
<evidence type="ECO:0000313" key="2">
    <source>
        <dbReference type="EMBL" id="PNR32049.1"/>
    </source>
</evidence>
<keyword evidence="1" id="KW-0732">Signal</keyword>
<keyword evidence="4" id="KW-1185">Reference proteome</keyword>
<dbReference type="InParanoid" id="A0A2K1IRY9"/>
<accession>A0A2K1IRY9</accession>
<dbReference type="Gramene" id="Pp3c21_14621V3.1">
    <property type="protein sequence ID" value="PAC:32915439.CDS.1"/>
    <property type="gene ID" value="Pp3c21_14621"/>
</dbReference>
<sequence length="82" mass="9131">MLDCNSHVSAMLWLLFGFVAEESGTKYLHDKDFCFHSLKASSLNFKTVKISEKQVKVILSAQIKNFVTSAACEFGIPNSVKT</sequence>
<evidence type="ECO:0000313" key="3">
    <source>
        <dbReference type="EnsemblPlants" id="PAC:32915439.CDS.1"/>
    </source>
</evidence>
<evidence type="ECO:0000256" key="1">
    <source>
        <dbReference type="SAM" id="SignalP"/>
    </source>
</evidence>
<feature type="signal peptide" evidence="1">
    <location>
        <begin position="1"/>
        <end position="21"/>
    </location>
</feature>
<dbReference type="PaxDb" id="3218-PP1S132_193V6.1"/>
<dbReference type="AlphaFoldDB" id="A0A2K1IRY9"/>
<protein>
    <submittedName>
        <fullName evidence="2 3">Uncharacterized protein</fullName>
    </submittedName>
</protein>
<dbReference type="EnsemblPlants" id="Pp3c21_14621V3.1">
    <property type="protein sequence ID" value="PAC:32915439.CDS.1"/>
    <property type="gene ID" value="Pp3c21_14621"/>
</dbReference>
<organism evidence="2">
    <name type="scientific">Physcomitrium patens</name>
    <name type="common">Spreading-leaved earth moss</name>
    <name type="synonym">Physcomitrella patens</name>
    <dbReference type="NCBI Taxonomy" id="3218"/>
    <lineage>
        <taxon>Eukaryota</taxon>
        <taxon>Viridiplantae</taxon>
        <taxon>Streptophyta</taxon>
        <taxon>Embryophyta</taxon>
        <taxon>Bryophyta</taxon>
        <taxon>Bryophytina</taxon>
        <taxon>Bryopsida</taxon>
        <taxon>Funariidae</taxon>
        <taxon>Funariales</taxon>
        <taxon>Funariaceae</taxon>
        <taxon>Physcomitrium</taxon>
    </lineage>
</organism>
<feature type="chain" id="PRO_5036318900" evidence="1">
    <location>
        <begin position="22"/>
        <end position="82"/>
    </location>
</feature>
<name>A0A2K1IRY9_PHYPA</name>
<dbReference type="Proteomes" id="UP000006727">
    <property type="component" value="Chromosome 21"/>
</dbReference>
<reference evidence="2 4" key="1">
    <citation type="journal article" date="2008" name="Science">
        <title>The Physcomitrella genome reveals evolutionary insights into the conquest of land by plants.</title>
        <authorList>
            <person name="Rensing S."/>
            <person name="Lang D."/>
            <person name="Zimmer A."/>
            <person name="Terry A."/>
            <person name="Salamov A."/>
            <person name="Shapiro H."/>
            <person name="Nishiyama T."/>
            <person name="Perroud P.-F."/>
            <person name="Lindquist E."/>
            <person name="Kamisugi Y."/>
            <person name="Tanahashi T."/>
            <person name="Sakakibara K."/>
            <person name="Fujita T."/>
            <person name="Oishi K."/>
            <person name="Shin-I T."/>
            <person name="Kuroki Y."/>
            <person name="Toyoda A."/>
            <person name="Suzuki Y."/>
            <person name="Hashimoto A."/>
            <person name="Yamaguchi K."/>
            <person name="Sugano A."/>
            <person name="Kohara Y."/>
            <person name="Fujiyama A."/>
            <person name="Anterola A."/>
            <person name="Aoki S."/>
            <person name="Ashton N."/>
            <person name="Barbazuk W.B."/>
            <person name="Barker E."/>
            <person name="Bennetzen J."/>
            <person name="Bezanilla M."/>
            <person name="Blankenship R."/>
            <person name="Cho S.H."/>
            <person name="Dutcher S."/>
            <person name="Estelle M."/>
            <person name="Fawcett J.A."/>
            <person name="Gundlach H."/>
            <person name="Hanada K."/>
            <person name="Heyl A."/>
            <person name="Hicks K.A."/>
            <person name="Hugh J."/>
            <person name="Lohr M."/>
            <person name="Mayer K."/>
            <person name="Melkozernov A."/>
            <person name="Murata T."/>
            <person name="Nelson D."/>
            <person name="Pils B."/>
            <person name="Prigge M."/>
            <person name="Reiss B."/>
            <person name="Renner T."/>
            <person name="Rombauts S."/>
            <person name="Rushton P."/>
            <person name="Sanderfoot A."/>
            <person name="Schween G."/>
            <person name="Shiu S.-H."/>
            <person name="Stueber K."/>
            <person name="Theodoulou F.L."/>
            <person name="Tu H."/>
            <person name="Van de Peer Y."/>
            <person name="Verrier P.J."/>
            <person name="Waters E."/>
            <person name="Wood A."/>
            <person name="Yang L."/>
            <person name="Cove D."/>
            <person name="Cuming A."/>
            <person name="Hasebe M."/>
            <person name="Lucas S."/>
            <person name="Mishler D.B."/>
            <person name="Reski R."/>
            <person name="Grigoriev I."/>
            <person name="Quatrano R.S."/>
            <person name="Boore J.L."/>
        </authorList>
    </citation>
    <scope>NUCLEOTIDE SEQUENCE [LARGE SCALE GENOMIC DNA]</scope>
    <source>
        <strain evidence="3 4">cv. Gransden 2004</strain>
    </source>
</reference>
<dbReference type="EMBL" id="ABEU02000021">
    <property type="protein sequence ID" value="PNR32049.1"/>
    <property type="molecule type" value="Genomic_DNA"/>
</dbReference>
<reference evidence="2 4" key="2">
    <citation type="journal article" date="2018" name="Plant J.">
        <title>The Physcomitrella patens chromosome-scale assembly reveals moss genome structure and evolution.</title>
        <authorList>
            <person name="Lang D."/>
            <person name="Ullrich K.K."/>
            <person name="Murat F."/>
            <person name="Fuchs J."/>
            <person name="Jenkins J."/>
            <person name="Haas F.B."/>
            <person name="Piednoel M."/>
            <person name="Gundlach H."/>
            <person name="Van Bel M."/>
            <person name="Meyberg R."/>
            <person name="Vives C."/>
            <person name="Morata J."/>
            <person name="Symeonidi A."/>
            <person name="Hiss M."/>
            <person name="Muchero W."/>
            <person name="Kamisugi Y."/>
            <person name="Saleh O."/>
            <person name="Blanc G."/>
            <person name="Decker E.L."/>
            <person name="van Gessel N."/>
            <person name="Grimwood J."/>
            <person name="Hayes R.D."/>
            <person name="Graham S.W."/>
            <person name="Gunter L.E."/>
            <person name="McDaniel S.F."/>
            <person name="Hoernstein S.N.W."/>
            <person name="Larsson A."/>
            <person name="Li F.W."/>
            <person name="Perroud P.F."/>
            <person name="Phillips J."/>
            <person name="Ranjan P."/>
            <person name="Rokshar D.S."/>
            <person name="Rothfels C.J."/>
            <person name="Schneider L."/>
            <person name="Shu S."/>
            <person name="Stevenson D.W."/>
            <person name="Thummler F."/>
            <person name="Tillich M."/>
            <person name="Villarreal Aguilar J.C."/>
            <person name="Widiez T."/>
            <person name="Wong G.K."/>
            <person name="Wymore A."/>
            <person name="Zhang Y."/>
            <person name="Zimmer A.D."/>
            <person name="Quatrano R.S."/>
            <person name="Mayer K.F.X."/>
            <person name="Goodstein D."/>
            <person name="Casacuberta J.M."/>
            <person name="Vandepoele K."/>
            <person name="Reski R."/>
            <person name="Cuming A.C."/>
            <person name="Tuskan G.A."/>
            <person name="Maumus F."/>
            <person name="Salse J."/>
            <person name="Schmutz J."/>
            <person name="Rensing S.A."/>
        </authorList>
    </citation>
    <scope>NUCLEOTIDE SEQUENCE [LARGE SCALE GENOMIC DNA]</scope>
    <source>
        <strain evidence="3 4">cv. Gransden 2004</strain>
    </source>
</reference>
<reference evidence="3" key="3">
    <citation type="submission" date="2020-12" db="UniProtKB">
        <authorList>
            <consortium name="EnsemblPlants"/>
        </authorList>
    </citation>
    <scope>IDENTIFICATION</scope>
</reference>